<dbReference type="Proteomes" id="UP000326289">
    <property type="component" value="Unassembled WGS sequence"/>
</dbReference>
<evidence type="ECO:0000313" key="2">
    <source>
        <dbReference type="EMBL" id="KAB8273984.1"/>
    </source>
</evidence>
<accession>A0A5N6J7M1</accession>
<name>A0A5N6J7M1_9EURO</name>
<gene>
    <name evidence="2" type="ORF">BDV30DRAFT_226320</name>
</gene>
<keyword evidence="3" id="KW-1185">Reference proteome</keyword>
<protein>
    <submittedName>
        <fullName evidence="2">Uncharacterized protein</fullName>
    </submittedName>
</protein>
<dbReference type="AlphaFoldDB" id="A0A5N6J7M1"/>
<feature type="region of interest" description="Disordered" evidence="1">
    <location>
        <begin position="529"/>
        <end position="555"/>
    </location>
</feature>
<evidence type="ECO:0000256" key="1">
    <source>
        <dbReference type="SAM" id="MobiDB-lite"/>
    </source>
</evidence>
<evidence type="ECO:0000313" key="3">
    <source>
        <dbReference type="Proteomes" id="UP000326289"/>
    </source>
</evidence>
<organism evidence="2 3">
    <name type="scientific">Aspergillus minisclerotigenes</name>
    <dbReference type="NCBI Taxonomy" id="656917"/>
    <lineage>
        <taxon>Eukaryota</taxon>
        <taxon>Fungi</taxon>
        <taxon>Dikarya</taxon>
        <taxon>Ascomycota</taxon>
        <taxon>Pezizomycotina</taxon>
        <taxon>Eurotiomycetes</taxon>
        <taxon>Eurotiomycetidae</taxon>
        <taxon>Eurotiales</taxon>
        <taxon>Aspergillaceae</taxon>
        <taxon>Aspergillus</taxon>
        <taxon>Aspergillus subgen. Circumdati</taxon>
    </lineage>
</organism>
<reference evidence="2 3" key="1">
    <citation type="submission" date="2019-04" db="EMBL/GenBank/DDBJ databases">
        <title>Fungal friends and foes A comparative genomics study of 23 Aspergillus species from section Flavi.</title>
        <authorList>
            <consortium name="DOE Joint Genome Institute"/>
            <person name="Kjaerbolling I."/>
            <person name="Vesth T.C."/>
            <person name="Frisvad J.C."/>
            <person name="Nybo J.L."/>
            <person name="Theobald S."/>
            <person name="Kildgaard S."/>
            <person name="Petersen T.I."/>
            <person name="Kuo A."/>
            <person name="Sato A."/>
            <person name="Lyhne E.K."/>
            <person name="Kogle M.E."/>
            <person name="Wiebenga A."/>
            <person name="Kun R.S."/>
            <person name="Lubbers R.J."/>
            <person name="Makela M.R."/>
            <person name="Barry K."/>
            <person name="Chovatia M."/>
            <person name="Clum A."/>
            <person name="Daum C."/>
            <person name="Haridas S."/>
            <person name="He G."/>
            <person name="LaButti K."/>
            <person name="Lipzen A."/>
            <person name="Mondo S."/>
            <person name="Pangilinan J."/>
            <person name="Riley R."/>
            <person name="Salamov A."/>
            <person name="Simmons B.A."/>
            <person name="Magnuson J.K."/>
            <person name="Henrissat B."/>
            <person name="Mortensen U.H."/>
            <person name="Larsen T.O."/>
            <person name="De vries R.P."/>
            <person name="Grigoriev I.V."/>
            <person name="Machida M."/>
            <person name="Baker S.E."/>
            <person name="Andersen M.R."/>
        </authorList>
    </citation>
    <scope>NUCLEOTIDE SEQUENCE [LARGE SCALE GENOMIC DNA]</scope>
    <source>
        <strain evidence="2 3">CBS 117635</strain>
    </source>
</reference>
<dbReference type="EMBL" id="ML732792">
    <property type="protein sequence ID" value="KAB8273984.1"/>
    <property type="molecule type" value="Genomic_DNA"/>
</dbReference>
<proteinExistence type="predicted"/>
<sequence length="555" mass="61385">MPVQAQDRRTVDTPIFIITVNAESDECVKASTCGEYVGEIYGVEGIRLLSHIVSALGSEDGESSDPDMLIIIRPSSLYVRLRPSIGHLWDLLQWVCLTFRRPVPGNVCLSTSKIDGSKVVLQEISQLEEPESTSCWLTAVEYPVMVDSGLVLIGYSTALIPIKEVDHQSTLWHLETATHDSQLKTMELTAVRGEWMRKTELKDLQSRRVFLGWCSEAMILLGTGKLNSTMQWSNAKPKRTTWSLTGINLQLSATTVSPLQVGGSLGLTFEREVTTLPFDTNDGYLECLKSSMAEQVFLYDVSESRAWFVPLIAVLHQMLLAYYERIPAEFRKGTIPLAQRPYTGADSSFRCLQGSGSVVVEGSGKDRLTVRDLILGFSANVAKAGLHPAGRSEIYGYEFMDIVTDSPRSELKATSVEKEASAWTSLLSHVKCLFCSQLGDVIVDRKSYGRQLLCNRLPVGLDWLAASMHSLDTLNTRQGGKPTGIVRLLSSEHYWSMTGSPFQDCNHSNASQTSCWDTGALLQEVKRGRLPTEEDEEMNDGEKDGVSNLGLRPKG</sequence>